<feature type="region of interest" description="Disordered" evidence="1">
    <location>
        <begin position="718"/>
        <end position="746"/>
    </location>
</feature>
<dbReference type="RefSeq" id="WP_378998979.1">
    <property type="nucleotide sequence ID" value="NZ_JBHSMT010000028.1"/>
</dbReference>
<gene>
    <name evidence="2" type="ORF">ACFPM8_16515</name>
</gene>
<keyword evidence="3" id="KW-1185">Reference proteome</keyword>
<evidence type="ECO:0000313" key="2">
    <source>
        <dbReference type="EMBL" id="MFC5475566.1"/>
    </source>
</evidence>
<evidence type="ECO:0000313" key="3">
    <source>
        <dbReference type="Proteomes" id="UP001596045"/>
    </source>
</evidence>
<organism evidence="2 3">
    <name type="scientific">Paraherbaspirillum soli</name>
    <dbReference type="NCBI Taxonomy" id="631222"/>
    <lineage>
        <taxon>Bacteria</taxon>
        <taxon>Pseudomonadati</taxon>
        <taxon>Pseudomonadota</taxon>
        <taxon>Betaproteobacteria</taxon>
        <taxon>Burkholderiales</taxon>
        <taxon>Oxalobacteraceae</taxon>
        <taxon>Paraherbaspirillum</taxon>
    </lineage>
</organism>
<name>A0ABW0MF21_9BURK</name>
<dbReference type="Proteomes" id="UP001596045">
    <property type="component" value="Unassembled WGS sequence"/>
</dbReference>
<sequence length="1039" mass="113617">MTDPILDFRTAREFYQQALELAQIYTPEWSKYWPSALTPPLKPQDAAAIAQAVNQDPGLVLLNLFAQLAGYTAGIENRIPDQRRQAFFRFLNMQLRAPLAAQAPLQFKLKPQQPAKQIPAQAAVLAADAQTIRFQTNQELLVVPAELCAAMTIIPAQDQYIDAMPVLSAAADSDLSVPLFVANDAAEPGGAFEQPLGHWFIMGDSQLFKPDPALQSITVTLHGKQLYRDYFEQWCDGAMTPLSVQLRDWPDAQKLEITFKQKPLAPPLSIDRLHRQLYSQEDPGAGFADAPQAASEQQPEYWLLVKPGPQVKVLASLTQQLPVITGLQCTFKGDLIQPQQAAFNVVLLDIANGAYPFGETPQINDAFYIRSDNVFSRQGAEVRISFKLTAVASEYPVTLYWQFWDGKQWQSFNQTDVQARQYQFADTTNKLRCASPCEIRFLCPAIGETSVAGETGLWIRALIAAGGYGEAGGFVTAGVADTIARIPAAILTPAQKNSVTAYLNDVEGVNFSYQFNQAEFCPPYIQSLQISYSYSAAPSRYWSYNAFELSPFVFHPFKPVEEVLTGFYFAFTPDDFGKYTLGNKLSLYFYLQQESVEPGGELLWQYHDGQAWQALAVDDGSDGLSHSGIVSFIVPATMQAAYLYSQSAYWFRINNPLVQRTIRIYGMYPNTVMASNITSVEDEVLGSSNAQPSQSFKLNNTPLLPNLDLQVIETRGLDPAGQGEAAPDLGSEEDSAGDEGDGAQGSDQIRRQWQAVDNFAFSGPADRVYMLDCQNGLITFGDGYNGMIPPPGYNNILAAHYDYTQGLAGNVAAGRLTMPRPGINNIDSVSNPAPAAGGVDGDTVADITRHSPALIKANGYAVELGELSVLALQACQQVAQARAVETPDQRIRVALLALSDAPVPHTSPAILNQVRIALQQVCLAPLAPRISTEAPDFVAIDVSVQLAVKIAPDQKNALQQSIVRQLQAFLQPVFGGLEQQGWRFGQTVQALTVSRFLRQLPQVKAVLALNLNGRQQGDIALLPTQLPVAGAISVLVYPE</sequence>
<comment type="caution">
    <text evidence="2">The sequence shown here is derived from an EMBL/GenBank/DDBJ whole genome shotgun (WGS) entry which is preliminary data.</text>
</comment>
<protein>
    <recommendedName>
        <fullName evidence="4">Baseplate assembly protein</fullName>
    </recommendedName>
</protein>
<accession>A0ABW0MF21</accession>
<evidence type="ECO:0000256" key="1">
    <source>
        <dbReference type="SAM" id="MobiDB-lite"/>
    </source>
</evidence>
<proteinExistence type="predicted"/>
<reference evidence="3" key="1">
    <citation type="journal article" date="2019" name="Int. J. Syst. Evol. Microbiol.">
        <title>The Global Catalogue of Microorganisms (GCM) 10K type strain sequencing project: providing services to taxonomists for standard genome sequencing and annotation.</title>
        <authorList>
            <consortium name="The Broad Institute Genomics Platform"/>
            <consortium name="The Broad Institute Genome Sequencing Center for Infectious Disease"/>
            <person name="Wu L."/>
            <person name="Ma J."/>
        </authorList>
    </citation>
    <scope>NUCLEOTIDE SEQUENCE [LARGE SCALE GENOMIC DNA]</scope>
    <source>
        <strain evidence="3">JCM 17066</strain>
    </source>
</reference>
<dbReference type="EMBL" id="JBHSMT010000028">
    <property type="protein sequence ID" value="MFC5475566.1"/>
    <property type="molecule type" value="Genomic_DNA"/>
</dbReference>
<feature type="compositionally biased region" description="Acidic residues" evidence="1">
    <location>
        <begin position="730"/>
        <end position="741"/>
    </location>
</feature>
<evidence type="ECO:0008006" key="4">
    <source>
        <dbReference type="Google" id="ProtNLM"/>
    </source>
</evidence>